<dbReference type="RefSeq" id="WP_204204155.1">
    <property type="nucleotide sequence ID" value="NZ_JAFELM010000035.1"/>
</dbReference>
<dbReference type="EMBL" id="JAFELM010000035">
    <property type="protein sequence ID" value="MBM6618810.1"/>
    <property type="molecule type" value="Genomic_DNA"/>
</dbReference>
<feature type="domain" description="Phosphoribulokinase/uridine kinase" evidence="1">
    <location>
        <begin position="19"/>
        <end position="155"/>
    </location>
</feature>
<comment type="caution">
    <text evidence="2">The sequence shown here is derived from an EMBL/GenBank/DDBJ whole genome shotgun (WGS) entry which is preliminary data.</text>
</comment>
<dbReference type="InterPro" id="IPR006083">
    <property type="entry name" value="PRK/URK"/>
</dbReference>
<organism evidence="2 3">
    <name type="scientific">Bacillus suaedaesalsae</name>
    <dbReference type="NCBI Taxonomy" id="2810349"/>
    <lineage>
        <taxon>Bacteria</taxon>
        <taxon>Bacillati</taxon>
        <taxon>Bacillota</taxon>
        <taxon>Bacilli</taxon>
        <taxon>Bacillales</taxon>
        <taxon>Bacillaceae</taxon>
        <taxon>Bacillus</taxon>
    </lineage>
</organism>
<proteinExistence type="predicted"/>
<dbReference type="Proteomes" id="UP001518925">
    <property type="component" value="Unassembled WGS sequence"/>
</dbReference>
<evidence type="ECO:0000259" key="1">
    <source>
        <dbReference type="Pfam" id="PF00485"/>
    </source>
</evidence>
<reference evidence="2 3" key="1">
    <citation type="submission" date="2021-02" db="EMBL/GenBank/DDBJ databases">
        <title>Bacillus sp. RD4P76, an endophyte from a halophyte.</title>
        <authorList>
            <person name="Sun J.-Q."/>
        </authorList>
    </citation>
    <scope>NUCLEOTIDE SEQUENCE [LARGE SCALE GENOMIC DNA]</scope>
    <source>
        <strain evidence="2 3">RD4P76</strain>
    </source>
</reference>
<name>A0ABS2DLA2_9BACI</name>
<sequence>MNLNELLDKSRDLNGQRFILGVDGLSRSGKTTFVKEIGHYLKENDRPFHIFHIDDYIVKRSNRYNTGHEEWFEYYQLQWDTQWLVDNFFRSLKASNTVVLPYYCGETDTHTHKRVMLPNNGVIIVEGVFLQRDEWREYFDFVLYLDCAREVRFKRESLKTQENVKKFEERYWKAEDYYLQNIQPLKSADLVVRSK</sequence>
<evidence type="ECO:0000313" key="2">
    <source>
        <dbReference type="EMBL" id="MBM6618810.1"/>
    </source>
</evidence>
<evidence type="ECO:0000313" key="3">
    <source>
        <dbReference type="Proteomes" id="UP001518925"/>
    </source>
</evidence>
<dbReference type="Pfam" id="PF00485">
    <property type="entry name" value="PRK"/>
    <property type="match status" value="1"/>
</dbReference>
<dbReference type="NCBIfam" id="NF005807">
    <property type="entry name" value="PRK07667.1"/>
    <property type="match status" value="1"/>
</dbReference>
<protein>
    <recommendedName>
        <fullName evidence="1">Phosphoribulokinase/uridine kinase domain-containing protein</fullName>
    </recommendedName>
</protein>
<gene>
    <name evidence="2" type="ORF">JR050_14160</name>
</gene>
<keyword evidence="3" id="KW-1185">Reference proteome</keyword>
<dbReference type="InterPro" id="IPR027417">
    <property type="entry name" value="P-loop_NTPase"/>
</dbReference>
<accession>A0ABS2DLA2</accession>
<dbReference type="Gene3D" id="3.40.50.300">
    <property type="entry name" value="P-loop containing nucleotide triphosphate hydrolases"/>
    <property type="match status" value="1"/>
</dbReference>
<dbReference type="SUPFAM" id="SSF52540">
    <property type="entry name" value="P-loop containing nucleoside triphosphate hydrolases"/>
    <property type="match status" value="1"/>
</dbReference>
<dbReference type="PANTHER" id="PTHR10285">
    <property type="entry name" value="URIDINE KINASE"/>
    <property type="match status" value="1"/>
</dbReference>